<gene>
    <name evidence="1" type="ORF">ACFPU1_11975</name>
</gene>
<evidence type="ECO:0000313" key="2">
    <source>
        <dbReference type="Proteomes" id="UP001596142"/>
    </source>
</evidence>
<protein>
    <submittedName>
        <fullName evidence="1">Uncharacterized protein</fullName>
    </submittedName>
</protein>
<name>A0ABW0YT12_9BACI</name>
<dbReference type="Proteomes" id="UP001596142">
    <property type="component" value="Unassembled WGS sequence"/>
</dbReference>
<evidence type="ECO:0000313" key="1">
    <source>
        <dbReference type="EMBL" id="MFC5713504.1"/>
    </source>
</evidence>
<accession>A0ABW0YT12</accession>
<comment type="caution">
    <text evidence="1">The sequence shown here is derived from an EMBL/GenBank/DDBJ whole genome shotgun (WGS) entry which is preliminary data.</text>
</comment>
<organism evidence="1 2">
    <name type="scientific">Thalassorhabdus alkalitolerans</name>
    <dbReference type="NCBI Taxonomy" id="2282697"/>
    <lineage>
        <taxon>Bacteria</taxon>
        <taxon>Bacillati</taxon>
        <taxon>Bacillota</taxon>
        <taxon>Bacilli</taxon>
        <taxon>Bacillales</taxon>
        <taxon>Bacillaceae</taxon>
        <taxon>Thalassorhabdus</taxon>
    </lineage>
</organism>
<reference evidence="2" key="1">
    <citation type="journal article" date="2019" name="Int. J. Syst. Evol. Microbiol.">
        <title>The Global Catalogue of Microorganisms (GCM) 10K type strain sequencing project: providing services to taxonomists for standard genome sequencing and annotation.</title>
        <authorList>
            <consortium name="The Broad Institute Genomics Platform"/>
            <consortium name="The Broad Institute Genome Sequencing Center for Infectious Disease"/>
            <person name="Wu L."/>
            <person name="Ma J."/>
        </authorList>
    </citation>
    <scope>NUCLEOTIDE SEQUENCE [LARGE SCALE GENOMIC DNA]</scope>
    <source>
        <strain evidence="2">CECT 7184</strain>
    </source>
</reference>
<dbReference type="EMBL" id="JBHSOZ010000005">
    <property type="protein sequence ID" value="MFC5713504.1"/>
    <property type="molecule type" value="Genomic_DNA"/>
</dbReference>
<proteinExistence type="predicted"/>
<sequence>MRTTMWTSMLALGVTSAAYAMTKGRRRKNMWQRMMEPMMNFDVEEWMPARSSAMQRIRRRVNKAI</sequence>
<keyword evidence="2" id="KW-1185">Reference proteome</keyword>
<dbReference type="RefSeq" id="WP_054635533.1">
    <property type="nucleotide sequence ID" value="NZ_JBHSOZ010000005.1"/>
</dbReference>